<name>A0ABW9AYU5_9BURK</name>
<dbReference type="RefSeq" id="WP_408179311.1">
    <property type="nucleotide sequence ID" value="NZ_JAQQEZ010000020.1"/>
</dbReference>
<proteinExistence type="predicted"/>
<dbReference type="Gene3D" id="1.10.10.60">
    <property type="entry name" value="Homeodomain-like"/>
    <property type="match status" value="2"/>
</dbReference>
<evidence type="ECO:0000259" key="4">
    <source>
        <dbReference type="PROSITE" id="PS01124"/>
    </source>
</evidence>
<evidence type="ECO:0000313" key="5">
    <source>
        <dbReference type="EMBL" id="MFM0004472.1"/>
    </source>
</evidence>
<dbReference type="SUPFAM" id="SSF46689">
    <property type="entry name" value="Homeodomain-like"/>
    <property type="match status" value="2"/>
</dbReference>
<dbReference type="PROSITE" id="PS00041">
    <property type="entry name" value="HTH_ARAC_FAMILY_1"/>
    <property type="match status" value="1"/>
</dbReference>
<dbReference type="Pfam" id="PF12833">
    <property type="entry name" value="HTH_18"/>
    <property type="match status" value="1"/>
</dbReference>
<keyword evidence="2" id="KW-0238">DNA-binding</keyword>
<dbReference type="InterPro" id="IPR018060">
    <property type="entry name" value="HTH_AraC"/>
</dbReference>
<dbReference type="EMBL" id="JAQQEZ010000020">
    <property type="protein sequence ID" value="MFM0004472.1"/>
    <property type="molecule type" value="Genomic_DNA"/>
</dbReference>
<keyword evidence="6" id="KW-1185">Reference proteome</keyword>
<dbReference type="InterPro" id="IPR018062">
    <property type="entry name" value="HTH_AraC-typ_CS"/>
</dbReference>
<dbReference type="PROSITE" id="PS01124">
    <property type="entry name" value="HTH_ARAC_FAMILY_2"/>
    <property type="match status" value="1"/>
</dbReference>
<sequence>MGKIAVTLQQALARREQEGARGGTSARALAGGAGWRVEDVLCTFGPRDQPFEERHDGVCIAMVVAGSFAYRAATGRELLTPGALLLGNTGDCFECGHRHGAGDRCIAFHYAPAYFERLAADAGLARGNLQFKRARLPSLRALSPLIARACVGAGGATGGEVGADPGAGSAVGAGANAGASAGASAGAGVSGSAATAWDELAVELAATTLQAAGALTRPAAPANAAACSRVAQTVRLIDDTPGAPHSLASLAAAAGLSEFYFLRTFQRVTGVTPHQYLLRARLRAAALRLQDGGAKVVDIAFDCGFNDLSNFNHAFRAEFASSPRAWRAQGRARRT</sequence>
<evidence type="ECO:0000256" key="2">
    <source>
        <dbReference type="ARBA" id="ARBA00023125"/>
    </source>
</evidence>
<gene>
    <name evidence="5" type="ORF">PQR57_26035</name>
</gene>
<dbReference type="InterPro" id="IPR009057">
    <property type="entry name" value="Homeodomain-like_sf"/>
</dbReference>
<evidence type="ECO:0000256" key="3">
    <source>
        <dbReference type="ARBA" id="ARBA00023163"/>
    </source>
</evidence>
<evidence type="ECO:0000313" key="6">
    <source>
        <dbReference type="Proteomes" id="UP001629230"/>
    </source>
</evidence>
<protein>
    <submittedName>
        <fullName evidence="5">AraC family transcriptional regulator</fullName>
    </submittedName>
</protein>
<dbReference type="PANTHER" id="PTHR46796:SF14">
    <property type="entry name" value="TRANSCRIPTIONAL REGULATORY PROTEIN"/>
    <property type="match status" value="1"/>
</dbReference>
<keyword evidence="1" id="KW-0805">Transcription regulation</keyword>
<comment type="caution">
    <text evidence="5">The sequence shown here is derived from an EMBL/GenBank/DDBJ whole genome shotgun (WGS) entry which is preliminary data.</text>
</comment>
<keyword evidence="3" id="KW-0804">Transcription</keyword>
<dbReference type="PANTHER" id="PTHR46796">
    <property type="entry name" value="HTH-TYPE TRANSCRIPTIONAL ACTIVATOR RHAS-RELATED"/>
    <property type="match status" value="1"/>
</dbReference>
<dbReference type="InterPro" id="IPR050204">
    <property type="entry name" value="AraC_XylS_family_regulators"/>
</dbReference>
<dbReference type="Proteomes" id="UP001629230">
    <property type="component" value="Unassembled WGS sequence"/>
</dbReference>
<accession>A0ABW9AYU5</accession>
<organism evidence="5 6">
    <name type="scientific">Paraburkholderia dipogonis</name>
    <dbReference type="NCBI Taxonomy" id="1211383"/>
    <lineage>
        <taxon>Bacteria</taxon>
        <taxon>Pseudomonadati</taxon>
        <taxon>Pseudomonadota</taxon>
        <taxon>Betaproteobacteria</taxon>
        <taxon>Burkholderiales</taxon>
        <taxon>Burkholderiaceae</taxon>
        <taxon>Paraburkholderia</taxon>
    </lineage>
</organism>
<feature type="domain" description="HTH araC/xylS-type" evidence="4">
    <location>
        <begin position="231"/>
        <end position="329"/>
    </location>
</feature>
<reference evidence="5 6" key="1">
    <citation type="journal article" date="2024" name="Chem. Sci.">
        <title>Discovery of megapolipeptins by genome mining of a Burkholderiales bacteria collection.</title>
        <authorList>
            <person name="Paulo B.S."/>
            <person name="Recchia M.J.J."/>
            <person name="Lee S."/>
            <person name="Fergusson C.H."/>
            <person name="Romanowski S.B."/>
            <person name="Hernandez A."/>
            <person name="Krull N."/>
            <person name="Liu D.Y."/>
            <person name="Cavanagh H."/>
            <person name="Bos A."/>
            <person name="Gray C.A."/>
            <person name="Murphy B.T."/>
            <person name="Linington R.G."/>
            <person name="Eustaquio A.S."/>
        </authorList>
    </citation>
    <scope>NUCLEOTIDE SEQUENCE [LARGE SCALE GENOMIC DNA]</scope>
    <source>
        <strain evidence="5 6">RL17-350-BIC-A</strain>
    </source>
</reference>
<dbReference type="SMART" id="SM00342">
    <property type="entry name" value="HTH_ARAC"/>
    <property type="match status" value="1"/>
</dbReference>
<evidence type="ECO:0000256" key="1">
    <source>
        <dbReference type="ARBA" id="ARBA00023015"/>
    </source>
</evidence>